<reference evidence="3 4" key="1">
    <citation type="submission" date="2011-12" db="EMBL/GenBank/DDBJ databases">
        <title>Whole genome shotgun sequence of Gordonia effusa NBRC 100432.</title>
        <authorList>
            <person name="Yoshida I."/>
            <person name="Takarada H."/>
            <person name="Hosoyama A."/>
            <person name="Tsuchikane K."/>
            <person name="Katsumata H."/>
            <person name="Yamazaki S."/>
            <person name="Fujita N."/>
        </authorList>
    </citation>
    <scope>NUCLEOTIDE SEQUENCE [LARGE SCALE GENOMIC DNA]</scope>
    <source>
        <strain evidence="3 4">NBRC 100432</strain>
    </source>
</reference>
<dbReference type="EMBL" id="BAEH01000018">
    <property type="protein sequence ID" value="GAB17048.1"/>
    <property type="molecule type" value="Genomic_DNA"/>
</dbReference>
<feature type="compositionally biased region" description="Acidic residues" evidence="1">
    <location>
        <begin position="10"/>
        <end position="34"/>
    </location>
</feature>
<evidence type="ECO:0000313" key="3">
    <source>
        <dbReference type="EMBL" id="GAB17048.1"/>
    </source>
</evidence>
<name>H0QW47_9ACTN</name>
<dbReference type="AlphaFoldDB" id="H0QW47"/>
<sequence length="131" mass="13920">MSDDIGGTDYDIDDDDQLQPEDTLVDDGIDDVLDEGYSPPEREPWAARNGRLDGPENLDQRLAEEQPDVTEFDAVEPLEGASGARAGRLVAPDEGTGEDTESELLASDVGIDGAAASAEEAAVHYVDEGDE</sequence>
<comment type="caution">
    <text evidence="3">The sequence shown here is derived from an EMBL/GenBank/DDBJ whole genome shotgun (WGS) entry which is preliminary data.</text>
</comment>
<dbReference type="STRING" id="1077974.GOEFS_018_00800"/>
<feature type="compositionally biased region" description="Basic and acidic residues" evidence="1">
    <location>
        <begin position="40"/>
        <end position="64"/>
    </location>
</feature>
<accession>H0QW47</accession>
<dbReference type="eggNOG" id="ENOG5033198">
    <property type="taxonomic scope" value="Bacteria"/>
</dbReference>
<feature type="region of interest" description="Disordered" evidence="1">
    <location>
        <begin position="1"/>
        <end position="102"/>
    </location>
</feature>
<dbReference type="Pfam" id="PF18970">
    <property type="entry name" value="DUF5709"/>
    <property type="match status" value="1"/>
</dbReference>
<evidence type="ECO:0000313" key="4">
    <source>
        <dbReference type="Proteomes" id="UP000035034"/>
    </source>
</evidence>
<protein>
    <recommendedName>
        <fullName evidence="2">DUF5709 domain-containing protein</fullName>
    </recommendedName>
</protein>
<dbReference type="RefSeq" id="WP_007316386.1">
    <property type="nucleotide sequence ID" value="NZ_BAEH01000018.1"/>
</dbReference>
<feature type="compositionally biased region" description="Acidic residues" evidence="1">
    <location>
        <begin position="65"/>
        <end position="76"/>
    </location>
</feature>
<dbReference type="Proteomes" id="UP000035034">
    <property type="component" value="Unassembled WGS sequence"/>
</dbReference>
<feature type="domain" description="DUF5709" evidence="2">
    <location>
        <begin position="83"/>
        <end position="128"/>
    </location>
</feature>
<dbReference type="InterPro" id="IPR043763">
    <property type="entry name" value="DUF5709"/>
</dbReference>
<evidence type="ECO:0000256" key="1">
    <source>
        <dbReference type="SAM" id="MobiDB-lite"/>
    </source>
</evidence>
<proteinExistence type="predicted"/>
<dbReference type="OrthoDB" id="3212066at2"/>
<keyword evidence="4" id="KW-1185">Reference proteome</keyword>
<organism evidence="3 4">
    <name type="scientific">Gordonia effusa NBRC 100432</name>
    <dbReference type="NCBI Taxonomy" id="1077974"/>
    <lineage>
        <taxon>Bacteria</taxon>
        <taxon>Bacillati</taxon>
        <taxon>Actinomycetota</taxon>
        <taxon>Actinomycetes</taxon>
        <taxon>Mycobacteriales</taxon>
        <taxon>Gordoniaceae</taxon>
        <taxon>Gordonia</taxon>
    </lineage>
</organism>
<gene>
    <name evidence="3" type="ORF">GOEFS_018_00800</name>
</gene>
<evidence type="ECO:0000259" key="2">
    <source>
        <dbReference type="Pfam" id="PF18970"/>
    </source>
</evidence>